<organism evidence="7 8">
    <name type="scientific">Phanerochaete sordida</name>
    <dbReference type="NCBI Taxonomy" id="48140"/>
    <lineage>
        <taxon>Eukaryota</taxon>
        <taxon>Fungi</taxon>
        <taxon>Dikarya</taxon>
        <taxon>Basidiomycota</taxon>
        <taxon>Agaricomycotina</taxon>
        <taxon>Agaricomycetes</taxon>
        <taxon>Polyporales</taxon>
        <taxon>Phanerochaetaceae</taxon>
        <taxon>Phanerochaete</taxon>
    </lineage>
</organism>
<proteinExistence type="predicted"/>
<feature type="region of interest" description="Disordered" evidence="5">
    <location>
        <begin position="248"/>
        <end position="334"/>
    </location>
</feature>
<dbReference type="GO" id="GO:0016020">
    <property type="term" value="C:membrane"/>
    <property type="evidence" value="ECO:0007669"/>
    <property type="project" value="UniProtKB-SubCell"/>
</dbReference>
<dbReference type="Proteomes" id="UP000703269">
    <property type="component" value="Unassembled WGS sequence"/>
</dbReference>
<comment type="subcellular location">
    <subcellularLocation>
        <location evidence="1">Membrane</location>
        <topology evidence="1">Single-pass membrane protein</topology>
    </subcellularLocation>
</comment>
<feature type="compositionally biased region" description="Low complexity" evidence="5">
    <location>
        <begin position="152"/>
        <end position="190"/>
    </location>
</feature>
<evidence type="ECO:0000256" key="5">
    <source>
        <dbReference type="SAM" id="MobiDB-lite"/>
    </source>
</evidence>
<keyword evidence="2 6" id="KW-0812">Transmembrane</keyword>
<dbReference type="EMBL" id="BPQB01000006">
    <property type="protein sequence ID" value="GJE87524.1"/>
    <property type="molecule type" value="Genomic_DNA"/>
</dbReference>
<dbReference type="AlphaFoldDB" id="A0A9P3G458"/>
<feature type="transmembrane region" description="Helical" evidence="6">
    <location>
        <begin position="197"/>
        <end position="221"/>
    </location>
</feature>
<protein>
    <recommendedName>
        <fullName evidence="9">Transmembrane protein</fullName>
    </recommendedName>
</protein>
<dbReference type="PANTHER" id="PTHR15549:SF33">
    <property type="entry name" value="MEMBRANE PROTEIN WSC4, PUTATIVE (AFU_ORTHOLOGUE AFUA_5G09020)-RELATED"/>
    <property type="match status" value="1"/>
</dbReference>
<accession>A0A9P3G458</accession>
<name>A0A9P3G458_9APHY</name>
<dbReference type="InterPro" id="IPR051694">
    <property type="entry name" value="Immunoregulatory_rcpt-like"/>
</dbReference>
<dbReference type="OrthoDB" id="2757989at2759"/>
<keyword evidence="4 6" id="KW-0472">Membrane</keyword>
<evidence type="ECO:0008006" key="9">
    <source>
        <dbReference type="Google" id="ProtNLM"/>
    </source>
</evidence>
<dbReference type="Gene3D" id="2.60.120.260">
    <property type="entry name" value="Galactose-binding domain-like"/>
    <property type="match status" value="1"/>
</dbReference>
<dbReference type="GO" id="GO:0071944">
    <property type="term" value="C:cell periphery"/>
    <property type="evidence" value="ECO:0007669"/>
    <property type="project" value="UniProtKB-ARBA"/>
</dbReference>
<keyword evidence="8" id="KW-1185">Reference proteome</keyword>
<gene>
    <name evidence="7" type="ORF">PsYK624_036070</name>
</gene>
<evidence type="ECO:0000256" key="1">
    <source>
        <dbReference type="ARBA" id="ARBA00004167"/>
    </source>
</evidence>
<evidence type="ECO:0000256" key="4">
    <source>
        <dbReference type="ARBA" id="ARBA00023136"/>
    </source>
</evidence>
<feature type="compositionally biased region" description="Low complexity" evidence="5">
    <location>
        <begin position="271"/>
        <end position="282"/>
    </location>
</feature>
<feature type="region of interest" description="Disordered" evidence="5">
    <location>
        <begin position="152"/>
        <end position="192"/>
    </location>
</feature>
<evidence type="ECO:0000256" key="6">
    <source>
        <dbReference type="SAM" id="Phobius"/>
    </source>
</evidence>
<sequence length="334" mass="34610">MNQTPYNGTAYIVDDTDPSISYSSGWLRVTTDAEYNDTKTGANAAGMTATFVFNGTEIEVYGSLGSWDVYGVPVSTYEIDGLPGTQTTYTAPLITPGTFSSHVLFYRSPPLSAAEHTLVITDTNGTAPSVYWLDYIIYAPSSGVALAATSSSQGSTSQTSSSTSSSSLAASSSTTSSSSSSSGSPTSLPAKASTSHAGAIAGGVVGGVAFLAALVLLLFWFCYRKRPRGTPEDEVLYEAWPTDRVARPSNVASTEKRARTASVPLTSGETSSASFGVGSASGEPGPRTPQASQMSMLPAGAMQPESPLVRVHSDSGFRLPPGKVVDIPPAYTDD</sequence>
<evidence type="ECO:0000256" key="3">
    <source>
        <dbReference type="ARBA" id="ARBA00022989"/>
    </source>
</evidence>
<dbReference type="PANTHER" id="PTHR15549">
    <property type="entry name" value="PAIRED IMMUNOGLOBULIN-LIKE TYPE 2 RECEPTOR"/>
    <property type="match status" value="1"/>
</dbReference>
<comment type="caution">
    <text evidence="7">The sequence shown here is derived from an EMBL/GenBank/DDBJ whole genome shotgun (WGS) entry which is preliminary data.</text>
</comment>
<keyword evidence="3 6" id="KW-1133">Transmembrane helix</keyword>
<evidence type="ECO:0000313" key="8">
    <source>
        <dbReference type="Proteomes" id="UP000703269"/>
    </source>
</evidence>
<evidence type="ECO:0000256" key="2">
    <source>
        <dbReference type="ARBA" id="ARBA00022692"/>
    </source>
</evidence>
<evidence type="ECO:0000313" key="7">
    <source>
        <dbReference type="EMBL" id="GJE87524.1"/>
    </source>
</evidence>
<reference evidence="7 8" key="1">
    <citation type="submission" date="2021-08" db="EMBL/GenBank/DDBJ databases">
        <title>Draft Genome Sequence of Phanerochaete sordida strain YK-624.</title>
        <authorList>
            <person name="Mori T."/>
            <person name="Dohra H."/>
            <person name="Suzuki T."/>
            <person name="Kawagishi H."/>
            <person name="Hirai H."/>
        </authorList>
    </citation>
    <scope>NUCLEOTIDE SEQUENCE [LARGE SCALE GENOMIC DNA]</scope>
    <source>
        <strain evidence="7 8">YK-624</strain>
    </source>
</reference>